<gene>
    <name evidence="1" type="ORF">CIRG_03573</name>
</gene>
<proteinExistence type="predicted"/>
<dbReference type="EMBL" id="DS028094">
    <property type="protein sequence ID" value="KMP03881.1"/>
    <property type="molecule type" value="Genomic_DNA"/>
</dbReference>
<accession>A0A0J6Y5D9</accession>
<dbReference type="AlphaFoldDB" id="A0A0J6Y5D9"/>
<organism evidence="1 2">
    <name type="scientific">Coccidioides immitis RMSCC 2394</name>
    <dbReference type="NCBI Taxonomy" id="404692"/>
    <lineage>
        <taxon>Eukaryota</taxon>
        <taxon>Fungi</taxon>
        <taxon>Dikarya</taxon>
        <taxon>Ascomycota</taxon>
        <taxon>Pezizomycotina</taxon>
        <taxon>Eurotiomycetes</taxon>
        <taxon>Eurotiomycetidae</taxon>
        <taxon>Onygenales</taxon>
        <taxon>Onygenaceae</taxon>
        <taxon>Coccidioides</taxon>
    </lineage>
</organism>
<evidence type="ECO:0000313" key="2">
    <source>
        <dbReference type="Proteomes" id="UP000054565"/>
    </source>
</evidence>
<name>A0A0J6Y5D9_COCIT</name>
<dbReference type="Proteomes" id="UP000054565">
    <property type="component" value="Unassembled WGS sequence"/>
</dbReference>
<evidence type="ECO:0000313" key="1">
    <source>
        <dbReference type="EMBL" id="KMP03881.1"/>
    </source>
</evidence>
<protein>
    <submittedName>
        <fullName evidence="1">Uncharacterized protein</fullName>
    </submittedName>
</protein>
<sequence>MKRSLTQPSPSQVETTPHLLHKAPVTSLELNCNCVRNRFHKLKVRNSTSLEMTRKPFDEAEQQSPLLVANLDIIGYDLDHIRAAKRFKSFLEAGRLAFLRYPKLMDANKSTLLTYVITNSIKHCSGMAGIKPQKP</sequence>
<reference evidence="2" key="1">
    <citation type="journal article" date="2010" name="Genome Res.">
        <title>Population genomic sequencing of Coccidioides fungi reveals recent hybridization and transposon control.</title>
        <authorList>
            <person name="Neafsey D.E."/>
            <person name="Barker B.M."/>
            <person name="Sharpton T.J."/>
            <person name="Stajich J.E."/>
            <person name="Park D.J."/>
            <person name="Whiston E."/>
            <person name="Hung C.-Y."/>
            <person name="McMahan C."/>
            <person name="White J."/>
            <person name="Sykes S."/>
            <person name="Heiman D."/>
            <person name="Young S."/>
            <person name="Zeng Q."/>
            <person name="Abouelleil A."/>
            <person name="Aftuck L."/>
            <person name="Bessette D."/>
            <person name="Brown A."/>
            <person name="FitzGerald M."/>
            <person name="Lui A."/>
            <person name="Macdonald J.P."/>
            <person name="Priest M."/>
            <person name="Orbach M.J."/>
            <person name="Galgiani J.N."/>
            <person name="Kirkland T.N."/>
            <person name="Cole G.T."/>
            <person name="Birren B.W."/>
            <person name="Henn M.R."/>
            <person name="Taylor J.W."/>
            <person name="Rounsley S.D."/>
        </authorList>
    </citation>
    <scope>NUCLEOTIDE SEQUENCE [LARGE SCALE GENOMIC DNA]</scope>
    <source>
        <strain evidence="2">RMSCC 2394</strain>
    </source>
</reference>